<dbReference type="InterPro" id="IPR006689">
    <property type="entry name" value="Small_GTPase_ARF/SAR"/>
</dbReference>
<dbReference type="GO" id="GO:0098534">
    <property type="term" value="P:centriole assembly"/>
    <property type="evidence" value="ECO:0007669"/>
    <property type="project" value="UniProtKB-ARBA"/>
</dbReference>
<gene>
    <name evidence="16" type="ORF">EOD39_17277</name>
</gene>
<keyword evidence="5" id="KW-0677">Repeat</keyword>
<dbReference type="SUPFAM" id="SSF52540">
    <property type="entry name" value="P-loop containing nucleoside triphosphate hydrolases"/>
    <property type="match status" value="1"/>
</dbReference>
<dbReference type="PANTHER" id="PTHR48025">
    <property type="entry name" value="OS02G0815200 PROTEIN"/>
    <property type="match status" value="1"/>
</dbReference>
<dbReference type="Pfam" id="PF00025">
    <property type="entry name" value="Arf"/>
    <property type="match status" value="1"/>
</dbReference>
<proteinExistence type="predicted"/>
<dbReference type="InterPro" id="IPR000504">
    <property type="entry name" value="RRM_dom"/>
</dbReference>
<keyword evidence="9" id="KW-0539">Nucleus</keyword>
<sequence>MVKIFVGNVNASTTEEELRALFQRHGEVSDCDILKNYGFIHMEKEDEATQAIAALHKHELNGSRITVEYATTKMRNATKVHVGNVAPTATTAKIKELFQRYGKVVECDIVKNYAFVHMQREKEALEAIAELNRTKLEGQKIYVSLSRSHQADDGEEEYGPYDHPYPPPPPPPKVVECDIVKNYAFVHMQREKEALEAIAELNRTKLEGQKIYVSLSRSHQADDGEEDGLDNAGKTTILKKFNGEDISTISPTLGFNIKTLEHRGFKLNVWDVGGQKSLRSYWRNYFESTDGLIWVVDSADRLRLEDCRRELGGLLLEEVRGEREREGLLLEEETWFEVRCIKPPSLPAWFEVRCIKPPSLPAWFEVRCIKPPSLHAWFEVRCIKPPSLHAWFEVRCIKPPSLHAWFEVRCIKPPSLHAWFEVRCIKPPSLHAWFEVRCIKPPSLHAWFEVRCIKPPSLHAWFEVRCIKPPSLHAWFEVRCIKPPSLHAWFEVRCIKPPSLHAWFEVRCIKPPSLHAWFEVRCIKPPSLPAWFEVRCIKPPSLPAWYSVRL</sequence>
<dbReference type="GO" id="GO:0003729">
    <property type="term" value="F:mRNA binding"/>
    <property type="evidence" value="ECO:0007669"/>
    <property type="project" value="TreeGrafter"/>
</dbReference>
<dbReference type="GO" id="GO:0003924">
    <property type="term" value="F:GTPase activity"/>
    <property type="evidence" value="ECO:0007669"/>
    <property type="project" value="InterPro"/>
</dbReference>
<feature type="binding site" evidence="13">
    <location>
        <position position="252"/>
    </location>
    <ligand>
        <name>Mg(2+)</name>
        <dbReference type="ChEBI" id="CHEBI:18420"/>
    </ligand>
</feature>
<dbReference type="EMBL" id="SCEB01002689">
    <property type="protein sequence ID" value="RXM95078.1"/>
    <property type="molecule type" value="Genomic_DNA"/>
</dbReference>
<evidence type="ECO:0000256" key="2">
    <source>
        <dbReference type="ARBA" id="ARBA00004496"/>
    </source>
</evidence>
<protein>
    <recommendedName>
        <fullName evidence="10">RNA-binding protein 14</fullName>
    </recommendedName>
    <alternativeName>
        <fullName evidence="11">RNA-binding motif protein 14</fullName>
    </alternativeName>
</protein>
<dbReference type="SMART" id="SM00360">
    <property type="entry name" value="RRM"/>
    <property type="match status" value="2"/>
</dbReference>
<evidence type="ECO:0000256" key="13">
    <source>
        <dbReference type="PIRSR" id="PIRSR606689-2"/>
    </source>
</evidence>
<evidence type="ECO:0000256" key="8">
    <source>
        <dbReference type="ARBA" id="ARBA00023134"/>
    </source>
</evidence>
<evidence type="ECO:0000313" key="17">
    <source>
        <dbReference type="Proteomes" id="UP000289886"/>
    </source>
</evidence>
<evidence type="ECO:0000259" key="15">
    <source>
        <dbReference type="PROSITE" id="PS50102"/>
    </source>
</evidence>
<feature type="domain" description="RRM" evidence="15">
    <location>
        <begin position="78"/>
        <end position="148"/>
    </location>
</feature>
<dbReference type="PANTHER" id="PTHR48025:SF26">
    <property type="entry name" value="HETEROGENEOUS NUCLEAR RIBONUCLEOPROTEIN M-RELATED"/>
    <property type="match status" value="1"/>
</dbReference>
<dbReference type="PRINTS" id="PR00328">
    <property type="entry name" value="SAR1GTPBP"/>
</dbReference>
<comment type="caution">
    <text evidence="16">The sequence shown here is derived from an EMBL/GenBank/DDBJ whole genome shotgun (WGS) entry which is preliminary data.</text>
</comment>
<dbReference type="InterPro" id="IPR035979">
    <property type="entry name" value="RBD_domain_sf"/>
</dbReference>
<feature type="domain" description="RRM" evidence="15">
    <location>
        <begin position="2"/>
        <end position="72"/>
    </location>
</feature>
<dbReference type="GO" id="GO:0005634">
    <property type="term" value="C:nucleus"/>
    <property type="evidence" value="ECO:0007669"/>
    <property type="project" value="UniProtKB-SubCell"/>
</dbReference>
<keyword evidence="3" id="KW-0963">Cytoplasm</keyword>
<evidence type="ECO:0000256" key="12">
    <source>
        <dbReference type="PIRSR" id="PIRSR606689-1"/>
    </source>
</evidence>
<name>A0A444V3U4_ACIRT</name>
<evidence type="ECO:0000256" key="14">
    <source>
        <dbReference type="PROSITE-ProRule" id="PRU00176"/>
    </source>
</evidence>
<dbReference type="CDD" id="cd12343">
    <property type="entry name" value="RRM1_2_CoAA_like"/>
    <property type="match status" value="2"/>
</dbReference>
<evidence type="ECO:0000256" key="10">
    <source>
        <dbReference type="ARBA" id="ARBA00067851"/>
    </source>
</evidence>
<keyword evidence="13" id="KW-0479">Metal-binding</keyword>
<dbReference type="Pfam" id="PF00076">
    <property type="entry name" value="RRM_1"/>
    <property type="match status" value="3"/>
</dbReference>
<dbReference type="SUPFAM" id="SSF54928">
    <property type="entry name" value="RNA-binding domain, RBD"/>
    <property type="match status" value="3"/>
</dbReference>
<evidence type="ECO:0000256" key="9">
    <source>
        <dbReference type="ARBA" id="ARBA00023242"/>
    </source>
</evidence>
<feature type="binding site" evidence="12">
    <location>
        <position position="274"/>
    </location>
    <ligand>
        <name>GTP</name>
        <dbReference type="ChEBI" id="CHEBI:37565"/>
    </ligand>
</feature>
<evidence type="ECO:0000256" key="3">
    <source>
        <dbReference type="ARBA" id="ARBA00022490"/>
    </source>
</evidence>
<evidence type="ECO:0000256" key="7">
    <source>
        <dbReference type="ARBA" id="ARBA00022884"/>
    </source>
</evidence>
<dbReference type="AlphaFoldDB" id="A0A444V3U4"/>
<keyword evidence="7 14" id="KW-0694">RNA-binding</keyword>
<dbReference type="Proteomes" id="UP000289886">
    <property type="component" value="Unassembled WGS sequence"/>
</dbReference>
<keyword evidence="6 12" id="KW-0547">Nucleotide-binding</keyword>
<keyword evidence="4" id="KW-0597">Phosphoprotein</keyword>
<evidence type="ECO:0000256" key="4">
    <source>
        <dbReference type="ARBA" id="ARBA00022553"/>
    </source>
</evidence>
<keyword evidence="17" id="KW-1185">Reference proteome</keyword>
<dbReference type="GO" id="GO:0005525">
    <property type="term" value="F:GTP binding"/>
    <property type="evidence" value="ECO:0007669"/>
    <property type="project" value="UniProtKB-KW"/>
</dbReference>
<evidence type="ECO:0000256" key="11">
    <source>
        <dbReference type="ARBA" id="ARBA00075694"/>
    </source>
</evidence>
<comment type="subcellular location">
    <subcellularLocation>
        <location evidence="2">Cytoplasm</location>
    </subcellularLocation>
    <subcellularLocation>
        <location evidence="1">Nucleus</location>
    </subcellularLocation>
</comment>
<dbReference type="FunFam" id="3.30.70.330:FF:000046">
    <property type="entry name" value="RNA-binding protein 14 isoform X1"/>
    <property type="match status" value="1"/>
</dbReference>
<dbReference type="InterPro" id="IPR012677">
    <property type="entry name" value="Nucleotide-bd_a/b_plait_sf"/>
</dbReference>
<evidence type="ECO:0000313" key="16">
    <source>
        <dbReference type="EMBL" id="RXM95078.1"/>
    </source>
</evidence>
<dbReference type="GO" id="GO:0010467">
    <property type="term" value="P:gene expression"/>
    <property type="evidence" value="ECO:0007669"/>
    <property type="project" value="UniProtKB-ARBA"/>
</dbReference>
<dbReference type="GO" id="GO:0046872">
    <property type="term" value="F:metal ion binding"/>
    <property type="evidence" value="ECO:0007669"/>
    <property type="project" value="UniProtKB-KW"/>
</dbReference>
<dbReference type="InterPro" id="IPR050502">
    <property type="entry name" value="Euk_RNA-bind_prot"/>
</dbReference>
<feature type="binding site" evidence="12">
    <location>
        <begin position="228"/>
        <end position="235"/>
    </location>
    <ligand>
        <name>GTP</name>
        <dbReference type="ChEBI" id="CHEBI:37565"/>
    </ligand>
</feature>
<organism evidence="16 17">
    <name type="scientific">Acipenser ruthenus</name>
    <name type="common">Sterlet sturgeon</name>
    <dbReference type="NCBI Taxonomy" id="7906"/>
    <lineage>
        <taxon>Eukaryota</taxon>
        <taxon>Metazoa</taxon>
        <taxon>Chordata</taxon>
        <taxon>Craniata</taxon>
        <taxon>Vertebrata</taxon>
        <taxon>Euteleostomi</taxon>
        <taxon>Actinopterygii</taxon>
        <taxon>Chondrostei</taxon>
        <taxon>Acipenseriformes</taxon>
        <taxon>Acipenseridae</taxon>
        <taxon>Acipenser</taxon>
    </lineage>
</organism>
<evidence type="ECO:0000256" key="6">
    <source>
        <dbReference type="ARBA" id="ARBA00022741"/>
    </source>
</evidence>
<dbReference type="Gene3D" id="3.30.70.330">
    <property type="match status" value="3"/>
</dbReference>
<keyword evidence="8 12" id="KW-0342">GTP-binding</keyword>
<evidence type="ECO:0000256" key="5">
    <source>
        <dbReference type="ARBA" id="ARBA00022737"/>
    </source>
</evidence>
<feature type="binding site" evidence="13">
    <location>
        <position position="235"/>
    </location>
    <ligand>
        <name>Mg(2+)</name>
        <dbReference type="ChEBI" id="CHEBI:18420"/>
    </ligand>
</feature>
<reference evidence="16 17" key="1">
    <citation type="submission" date="2019-01" db="EMBL/GenBank/DDBJ databases">
        <title>Draft Genome and Complete Hox-Cluster Characterization of the Sterlet Sturgeon (Acipenser ruthenus).</title>
        <authorList>
            <person name="Wei Q."/>
        </authorList>
    </citation>
    <scope>NUCLEOTIDE SEQUENCE [LARGE SCALE GENOMIC DNA]</scope>
    <source>
        <strain evidence="16">WHYD16114868_AA</strain>
        <tissue evidence="16">Blood</tissue>
    </source>
</reference>
<evidence type="ECO:0000256" key="1">
    <source>
        <dbReference type="ARBA" id="ARBA00004123"/>
    </source>
</evidence>
<dbReference type="InterPro" id="IPR027417">
    <property type="entry name" value="P-loop_NTPase"/>
</dbReference>
<dbReference type="SMART" id="SM00177">
    <property type="entry name" value="ARF"/>
    <property type="match status" value="1"/>
</dbReference>
<dbReference type="GO" id="GO:0005737">
    <property type="term" value="C:cytoplasm"/>
    <property type="evidence" value="ECO:0007669"/>
    <property type="project" value="UniProtKB-SubCell"/>
</dbReference>
<dbReference type="PROSITE" id="PS51417">
    <property type="entry name" value="ARF"/>
    <property type="match status" value="1"/>
</dbReference>
<accession>A0A444V3U4</accession>
<dbReference type="Gene3D" id="3.40.50.300">
    <property type="entry name" value="P-loop containing nucleotide triphosphate hydrolases"/>
    <property type="match status" value="1"/>
</dbReference>
<keyword evidence="13" id="KW-0460">Magnesium</keyword>
<dbReference type="PROSITE" id="PS50102">
    <property type="entry name" value="RRM"/>
    <property type="match status" value="2"/>
</dbReference>